<proteinExistence type="predicted"/>
<evidence type="ECO:0000313" key="1">
    <source>
        <dbReference type="Proteomes" id="UP000887580"/>
    </source>
</evidence>
<reference evidence="2" key="1">
    <citation type="submission" date="2022-11" db="UniProtKB">
        <authorList>
            <consortium name="WormBaseParasite"/>
        </authorList>
    </citation>
    <scope>IDENTIFICATION</scope>
</reference>
<sequence length="415" mass="47898">MSSEESAAHEAAPISLIVNHEPGEETKSPQKSPVKKFLTTKKQQKKKFRRRKLHCFFLYLIGLTAFTLIGGLIFWAVEEQESNDYRNSFEDQCLERKNELIKIFEDEIESILKNNQSVNPKGLGNLFNNSIDEYEKCMRDKIPVFAIPHIFDFVGSTMYAVTIFTTVGYGDLITRTHFGRILTIIYGYFGIPFYIAFISDFGDFLGKKLICLGKCFRNLIFRIFKRHKLSLAERKKPLSATFRFLFITLVLVIFLISITFFIQQCEKFKDKQWTFMDSLHFVFSTVSLIGFGDIIASHELYLAIYLPLFIIGQALCALSFYFIQRFIRYSIPHFITSLCLYMFQSCNESASENASTIESQTDEPSAIHERLTPCIPDEHEDYTETISVFANYSQTLLHSPTPTDANNNNNNYNNV</sequence>
<protein>
    <submittedName>
        <fullName evidence="2">Potassium channel domain-containing protein</fullName>
    </submittedName>
</protein>
<name>A0AC35FIM3_9BILA</name>
<evidence type="ECO:0000313" key="2">
    <source>
        <dbReference type="WBParaSite" id="PS1159_v2.g17330.t1"/>
    </source>
</evidence>
<dbReference type="Proteomes" id="UP000887580">
    <property type="component" value="Unplaced"/>
</dbReference>
<accession>A0AC35FIM3</accession>
<organism evidence="1 2">
    <name type="scientific">Panagrolaimus sp. PS1159</name>
    <dbReference type="NCBI Taxonomy" id="55785"/>
    <lineage>
        <taxon>Eukaryota</taxon>
        <taxon>Metazoa</taxon>
        <taxon>Ecdysozoa</taxon>
        <taxon>Nematoda</taxon>
        <taxon>Chromadorea</taxon>
        <taxon>Rhabditida</taxon>
        <taxon>Tylenchina</taxon>
        <taxon>Panagrolaimomorpha</taxon>
        <taxon>Panagrolaimoidea</taxon>
        <taxon>Panagrolaimidae</taxon>
        <taxon>Panagrolaimus</taxon>
    </lineage>
</organism>
<dbReference type="WBParaSite" id="PS1159_v2.g17330.t1">
    <property type="protein sequence ID" value="PS1159_v2.g17330.t1"/>
    <property type="gene ID" value="PS1159_v2.g17330"/>
</dbReference>